<gene>
    <name evidence="2" type="ORF">E5288_WYG016316</name>
</gene>
<comment type="caution">
    <text evidence="2">The sequence shown here is derived from an EMBL/GenBank/DDBJ whole genome shotgun (WGS) entry which is preliminary data.</text>
</comment>
<name>A0A6B0RL06_9CETA</name>
<feature type="signal peptide" evidence="1">
    <location>
        <begin position="1"/>
        <end position="28"/>
    </location>
</feature>
<feature type="chain" id="PRO_5025601039" evidence="1">
    <location>
        <begin position="29"/>
        <end position="82"/>
    </location>
</feature>
<evidence type="ECO:0000313" key="2">
    <source>
        <dbReference type="EMBL" id="MXQ90515.1"/>
    </source>
</evidence>
<sequence length="82" mass="8666">MPSAVQTISQRAAGVQLLSLLIISLGELQEAGLDAGGALRALEAQLIPDTRQVLEIHAQILNPETATFPNCGQLGRLETCET</sequence>
<keyword evidence="3" id="KW-1185">Reference proteome</keyword>
<dbReference type="AlphaFoldDB" id="A0A6B0RL06"/>
<organism evidence="2 3">
    <name type="scientific">Bos mutus</name>
    <name type="common">wild yak</name>
    <dbReference type="NCBI Taxonomy" id="72004"/>
    <lineage>
        <taxon>Eukaryota</taxon>
        <taxon>Metazoa</taxon>
        <taxon>Chordata</taxon>
        <taxon>Craniata</taxon>
        <taxon>Vertebrata</taxon>
        <taxon>Euteleostomi</taxon>
        <taxon>Mammalia</taxon>
        <taxon>Eutheria</taxon>
        <taxon>Laurasiatheria</taxon>
        <taxon>Artiodactyla</taxon>
        <taxon>Ruminantia</taxon>
        <taxon>Pecora</taxon>
        <taxon>Bovidae</taxon>
        <taxon>Bovinae</taxon>
        <taxon>Bos</taxon>
    </lineage>
</organism>
<keyword evidence="1" id="KW-0732">Signal</keyword>
<evidence type="ECO:0000313" key="3">
    <source>
        <dbReference type="Proteomes" id="UP000322234"/>
    </source>
</evidence>
<reference evidence="2" key="1">
    <citation type="submission" date="2019-10" db="EMBL/GenBank/DDBJ databases">
        <title>The sequence and de novo assembly of the wild yak genome.</title>
        <authorList>
            <person name="Liu Y."/>
        </authorList>
    </citation>
    <scope>NUCLEOTIDE SEQUENCE [LARGE SCALE GENOMIC DNA]</scope>
    <source>
        <strain evidence="2">WY2019</strain>
    </source>
</reference>
<protein>
    <submittedName>
        <fullName evidence="2">Uncharacterized protein</fullName>
    </submittedName>
</protein>
<accession>A0A6B0RL06</accession>
<evidence type="ECO:0000256" key="1">
    <source>
        <dbReference type="SAM" id="SignalP"/>
    </source>
</evidence>
<proteinExistence type="predicted"/>
<dbReference type="EMBL" id="VBQZ03000064">
    <property type="protein sequence ID" value="MXQ90515.1"/>
    <property type="molecule type" value="Genomic_DNA"/>
</dbReference>
<dbReference type="Proteomes" id="UP000322234">
    <property type="component" value="Unassembled WGS sequence"/>
</dbReference>